<dbReference type="Proteomes" id="UP001159363">
    <property type="component" value="Chromosome 4"/>
</dbReference>
<gene>
    <name evidence="2" type="ORF">PR048_014560</name>
</gene>
<accession>A0ABQ9HEK3</accession>
<protein>
    <submittedName>
        <fullName evidence="2">Uncharacterized protein</fullName>
    </submittedName>
</protein>
<proteinExistence type="predicted"/>
<evidence type="ECO:0000313" key="2">
    <source>
        <dbReference type="EMBL" id="KAJ8882747.1"/>
    </source>
</evidence>
<reference evidence="2 3" key="1">
    <citation type="submission" date="2023-02" db="EMBL/GenBank/DDBJ databases">
        <title>LHISI_Scaffold_Assembly.</title>
        <authorList>
            <person name="Stuart O.P."/>
            <person name="Cleave R."/>
            <person name="Magrath M.J.L."/>
            <person name="Mikheyev A.S."/>
        </authorList>
    </citation>
    <scope>NUCLEOTIDE SEQUENCE [LARGE SCALE GENOMIC DNA]</scope>
    <source>
        <strain evidence="2">Daus_M_001</strain>
        <tissue evidence="2">Leg muscle</tissue>
    </source>
</reference>
<evidence type="ECO:0000313" key="3">
    <source>
        <dbReference type="Proteomes" id="UP001159363"/>
    </source>
</evidence>
<keyword evidence="3" id="KW-1185">Reference proteome</keyword>
<feature type="compositionally biased region" description="Polar residues" evidence="1">
    <location>
        <begin position="119"/>
        <end position="136"/>
    </location>
</feature>
<dbReference type="EMBL" id="JARBHB010000005">
    <property type="protein sequence ID" value="KAJ8882747.1"/>
    <property type="molecule type" value="Genomic_DNA"/>
</dbReference>
<feature type="region of interest" description="Disordered" evidence="1">
    <location>
        <begin position="178"/>
        <end position="203"/>
    </location>
</feature>
<sequence>MDGRREDSSADWQTRCYNERRGNLSAESRCRPVTERAGDLSSVGADWAARGLAAKQKLNGLMTSARRARRIQCLLPRQPGAAAPRYILEDLFAGRPYSIVRATRLCWRRPPAGGRGEQTVVNQRPSISPSRRTSGQAGVRYSETRRDVCVHSNYCRPRVRGPAVMAVTRVIGATVAERLAHSPPTKANRSQSQAGSPDFRKRESCRTMPLVGGSSRGSLVSPTPSFRCCSIFSSITRIGFQDLAVRKCNRSGDPLVKAAANRPSFQVPGMSRRNETGLIITPFTAVTTPHHERRRLQFTDSSTCEIWVARRTVGVWEFSCRHFPCELRVICSIVDLARERHSPFTGLDGPINFSKCDSLARVLPRKDAQLAKMSSLQYAVAFDMPFSP</sequence>
<name>A0ABQ9HEK3_9NEOP</name>
<evidence type="ECO:0000256" key="1">
    <source>
        <dbReference type="SAM" id="MobiDB-lite"/>
    </source>
</evidence>
<feature type="compositionally biased region" description="Polar residues" evidence="1">
    <location>
        <begin position="185"/>
        <end position="195"/>
    </location>
</feature>
<comment type="caution">
    <text evidence="2">The sequence shown here is derived from an EMBL/GenBank/DDBJ whole genome shotgun (WGS) entry which is preliminary data.</text>
</comment>
<organism evidence="2 3">
    <name type="scientific">Dryococelus australis</name>
    <dbReference type="NCBI Taxonomy" id="614101"/>
    <lineage>
        <taxon>Eukaryota</taxon>
        <taxon>Metazoa</taxon>
        <taxon>Ecdysozoa</taxon>
        <taxon>Arthropoda</taxon>
        <taxon>Hexapoda</taxon>
        <taxon>Insecta</taxon>
        <taxon>Pterygota</taxon>
        <taxon>Neoptera</taxon>
        <taxon>Polyneoptera</taxon>
        <taxon>Phasmatodea</taxon>
        <taxon>Verophasmatodea</taxon>
        <taxon>Anareolatae</taxon>
        <taxon>Phasmatidae</taxon>
        <taxon>Eurycanthinae</taxon>
        <taxon>Dryococelus</taxon>
    </lineage>
</organism>
<feature type="region of interest" description="Disordered" evidence="1">
    <location>
        <begin position="114"/>
        <end position="139"/>
    </location>
</feature>